<feature type="non-terminal residue" evidence="1">
    <location>
        <position position="177"/>
    </location>
</feature>
<evidence type="ECO:0000313" key="1">
    <source>
        <dbReference type="EMBL" id="CAE7034530.1"/>
    </source>
</evidence>
<dbReference type="Proteomes" id="UP000604046">
    <property type="component" value="Unassembled WGS sequence"/>
</dbReference>
<name>A0A812II82_9DINO</name>
<protein>
    <submittedName>
        <fullName evidence="1">MTPC1 protein</fullName>
    </submittedName>
</protein>
<sequence length="177" mass="19429">EPPMEALTTVVQAAVQSQQPEEMFLPLSHFNPGSRGHPELCKRPCVYISGQGVCQLAGACEYCHYQHRKVKSLEKRQREILKNLGVGRILSVLLPHITTRAETAGLLQRINPLLRQIRAISTPNAPTDLRPVGRTLSRMPLAGLLALVQTLAPPDLAQAAQTTLEAMRAESATGQRR</sequence>
<comment type="caution">
    <text evidence="1">The sequence shown here is derived from an EMBL/GenBank/DDBJ whole genome shotgun (WGS) entry which is preliminary data.</text>
</comment>
<keyword evidence="2" id="KW-1185">Reference proteome</keyword>
<reference evidence="1" key="1">
    <citation type="submission" date="2021-02" db="EMBL/GenBank/DDBJ databases">
        <authorList>
            <person name="Dougan E. K."/>
            <person name="Rhodes N."/>
            <person name="Thang M."/>
            <person name="Chan C."/>
        </authorList>
    </citation>
    <scope>NUCLEOTIDE SEQUENCE</scope>
</reference>
<dbReference type="AlphaFoldDB" id="A0A812II82"/>
<dbReference type="EMBL" id="CAJNDS010000254">
    <property type="protein sequence ID" value="CAE7034530.1"/>
    <property type="molecule type" value="Genomic_DNA"/>
</dbReference>
<evidence type="ECO:0000313" key="2">
    <source>
        <dbReference type="Proteomes" id="UP000604046"/>
    </source>
</evidence>
<accession>A0A812II82</accession>
<proteinExistence type="predicted"/>
<organism evidence="1 2">
    <name type="scientific">Symbiodinium natans</name>
    <dbReference type="NCBI Taxonomy" id="878477"/>
    <lineage>
        <taxon>Eukaryota</taxon>
        <taxon>Sar</taxon>
        <taxon>Alveolata</taxon>
        <taxon>Dinophyceae</taxon>
        <taxon>Suessiales</taxon>
        <taxon>Symbiodiniaceae</taxon>
        <taxon>Symbiodinium</taxon>
    </lineage>
</organism>
<gene>
    <name evidence="1" type="primary">MTPC1</name>
    <name evidence="1" type="ORF">SNAT2548_LOCUS4141</name>
</gene>